<evidence type="ECO:0000313" key="2">
    <source>
        <dbReference type="EMBL" id="CAC5432358.1"/>
    </source>
</evidence>
<dbReference type="EMBL" id="LR812650">
    <property type="protein sequence ID" value="CAC5432358.1"/>
    <property type="molecule type" value="Genomic_DNA"/>
</dbReference>
<feature type="compositionally biased region" description="Basic and acidic residues" evidence="1">
    <location>
        <begin position="914"/>
        <end position="928"/>
    </location>
</feature>
<dbReference type="PANTHER" id="PTHR33667:SF7">
    <property type="entry name" value="RIKEN CDNA 1810020O05 GENE"/>
    <property type="match status" value="1"/>
</dbReference>
<dbReference type="Proteomes" id="UP000601710">
    <property type="component" value="Chromosome 30"/>
</dbReference>
<feature type="region of interest" description="Disordered" evidence="1">
    <location>
        <begin position="962"/>
        <end position="996"/>
    </location>
</feature>
<evidence type="ECO:0000256" key="1">
    <source>
        <dbReference type="SAM" id="MobiDB-lite"/>
    </source>
</evidence>
<protein>
    <submittedName>
        <fullName evidence="2">Hypothetical_protein_conserved</fullName>
    </submittedName>
</protein>
<dbReference type="AlphaFoldDB" id="A0A6J8FK63"/>
<feature type="compositionally biased region" description="Low complexity" evidence="1">
    <location>
        <begin position="507"/>
        <end position="529"/>
    </location>
</feature>
<gene>
    <name evidence="2" type="ORF">LDHU3_30.4430</name>
</gene>
<accession>A0A6J8FK63</accession>
<proteinExistence type="predicted"/>
<sequence>MPKKEKEKRVPTPSVTSPGITEEECLLEVYLHWDVEAQAAPDILVFLRLCQEDHFILPRQLPADANSDCTADGQQQSRHQQPSAALPLLLLVKQTVFVGGSTVRHTLLNDSKANRIDVYALPSAGVGDEAGGKQAGGAAGKRFKSVTPAVAKSKGKSATGLAALPDGARHIGGATLSFVPLLASSTMDVSVPLTAGSLVDADKCLNFRVRCHDSLLLSAQCMSQCRPVLVRVYGVAGLPTLESTSGSSSTKDIAVAATADSRRRLRACVTLAGGCVTAPILPITPAISADEAVAPSSFPSHRPAATFHDHILFLQELGTPLDVYRKLHSAPCEVSLWQSFEMDAQGTAVAAASATSPPEKGTEVLLGSGGFSVRDFLTDDQTRFTETVQLLPGRSTVNLAKDSTCLTTGCSVSVRLDFFQPFTPLQHVDKEGQPLPRKAFLTRALVRLPYAVPWIADFLALLLREVTALPRATEDVQLYLPPPPPLPPTETAEKEKPAGGRSGTTHARGAAPPAASSSSKRSGSGSGNRKAGKAIGRPAPADPVPAPPLPSFAGELKVYSPPGLSGFEVADGEERLWCFEATVPELQRILSELGSFVEARGGATSQVHMHFNAELFVPQRAYVKFPPLVVPPVGMAAASPPPSEADDASVALEVEPSGTGGRLHRIRLRSAVGALCQTQSHYIRHNLSDDCLRCLLSLAALLRAASMREAEMRGWMPSATLLIAAERSFGQTLEKEDLFGVTFPTPAASQTAVAASVSMYDTTDRVSESNASGAAASLMAEAVVGSVVFFDGMLRAGTRRPVPAAVLLRFPVSFWMVVTKTKEEVLCTFPHNTPTGLVQYHIEGQVVRCSTVTLLYVLKCVCLARSVTQSHNAAYELVLRQRQREQHALQQERMAPSATSKLMAVRQASADAAGDGRDALRRGADKTRGSAVGQVRGTDSSDEDGAEEVDWLDSSMDRYLYTSSASPSRSSALSRRLRTDRTSSHKTSVHKTQRRQVLGAAPSPTELTYDDLWRMYEKRAPASATAAPARGHEKLPPIRF</sequence>
<reference evidence="2" key="1">
    <citation type="submission" date="2020-06" db="EMBL/GenBank/DDBJ databases">
        <authorList>
            <person name="Camacho E."/>
            <person name="Gonzalez-de la Fuente S."/>
            <person name="Rastrojo A."/>
            <person name="Peiro-Pastor R."/>
            <person name="Solana JC."/>
            <person name="Tabera L."/>
            <person name="Gamarro F."/>
            <person name="Carrasco-Ramiro F."/>
            <person name="Requena JM."/>
            <person name="Aguado B."/>
        </authorList>
    </citation>
    <scope>NUCLEOTIDE SEQUENCE</scope>
</reference>
<feature type="region of interest" description="Disordered" evidence="1">
    <location>
        <begin position="477"/>
        <end position="547"/>
    </location>
</feature>
<feature type="compositionally biased region" description="Low complexity" evidence="1">
    <location>
        <begin position="963"/>
        <end position="974"/>
    </location>
</feature>
<dbReference type="VEuPathDB" id="TriTrypDB:LdCL_300039000"/>
<evidence type="ECO:0000313" key="3">
    <source>
        <dbReference type="Proteomes" id="UP000601710"/>
    </source>
</evidence>
<dbReference type="VEuPathDB" id="TriTrypDB:LdBPK_303340.1"/>
<dbReference type="VEuPathDB" id="TriTrypDB:LDHU3_30.4430"/>
<name>A0A6J8FK63_LEIDO</name>
<dbReference type="PANTHER" id="PTHR33667">
    <property type="entry name" value="SI:DKEY-57N24.6"/>
    <property type="match status" value="1"/>
</dbReference>
<organism evidence="2 3">
    <name type="scientific">Leishmania donovani</name>
    <dbReference type="NCBI Taxonomy" id="5661"/>
    <lineage>
        <taxon>Eukaryota</taxon>
        <taxon>Discoba</taxon>
        <taxon>Euglenozoa</taxon>
        <taxon>Kinetoplastea</taxon>
        <taxon>Metakinetoplastina</taxon>
        <taxon>Trypanosomatida</taxon>
        <taxon>Trypanosomatidae</taxon>
        <taxon>Leishmaniinae</taxon>
        <taxon>Leishmania</taxon>
    </lineage>
</organism>
<feature type="region of interest" description="Disordered" evidence="1">
    <location>
        <begin position="892"/>
        <end position="946"/>
    </location>
</feature>